<dbReference type="AlphaFoldDB" id="A0A821U954"/>
<sequence>DALHIGILKSFDNGPTGNLIQLEKHHYFVHLSFQEFFAARHLVRLLSNITRDIAIQFIETHKYEKRLQLVFIFASGLLIQSENTQSIHTFWDTISGDPHDLVGIRQMQLVTMCLDETQSDSEVPHRSQSISLLLNWIRFAFSQNNFKLQKTIAMTINSCNKIQNLPEVQNELASLLKTEAVENKSNILNFIGKLNITDPHNELVESLFLQLETNDAKIRATVCYPLAKIGKKAATSQVIDGFVVALGDQDDEVRWSACSALEKMGEKAATSQVIDRLVVALGGLVEGIRSTDLKGASTLLKLFSYAQQWRADADVREAEGMVKSNVYDGIDGMSRKLFQLLIHTRDWRWLPIFVECCLMEEIVVMVIGDKVIMHFERVAVETRIRNLELLSELCKAFDDFGLKVLGCRPQNSRVPCREREWCVLG</sequence>
<dbReference type="EMBL" id="CAJOBR010008932">
    <property type="protein sequence ID" value="CAF4886163.1"/>
    <property type="molecule type" value="Genomic_DNA"/>
</dbReference>
<evidence type="ECO:0008006" key="3">
    <source>
        <dbReference type="Google" id="ProtNLM"/>
    </source>
</evidence>
<evidence type="ECO:0000313" key="2">
    <source>
        <dbReference type="Proteomes" id="UP000663848"/>
    </source>
</evidence>
<feature type="non-terminal residue" evidence="1">
    <location>
        <position position="1"/>
    </location>
</feature>
<gene>
    <name evidence="1" type="ORF">QYT958_LOCUS29738</name>
</gene>
<accession>A0A821U954</accession>
<comment type="caution">
    <text evidence="1">The sequence shown here is derived from an EMBL/GenBank/DDBJ whole genome shotgun (WGS) entry which is preliminary data.</text>
</comment>
<dbReference type="SUPFAM" id="SSF48371">
    <property type="entry name" value="ARM repeat"/>
    <property type="match status" value="1"/>
</dbReference>
<proteinExistence type="predicted"/>
<dbReference type="InterPro" id="IPR011989">
    <property type="entry name" value="ARM-like"/>
</dbReference>
<name>A0A821U954_9BILA</name>
<evidence type="ECO:0000313" key="1">
    <source>
        <dbReference type="EMBL" id="CAF4886163.1"/>
    </source>
</evidence>
<reference evidence="1" key="1">
    <citation type="submission" date="2021-02" db="EMBL/GenBank/DDBJ databases">
        <authorList>
            <person name="Nowell W R."/>
        </authorList>
    </citation>
    <scope>NUCLEOTIDE SEQUENCE</scope>
</reference>
<dbReference type="Gene3D" id="1.25.10.10">
    <property type="entry name" value="Leucine-rich Repeat Variant"/>
    <property type="match status" value="1"/>
</dbReference>
<dbReference type="Pfam" id="PF13646">
    <property type="entry name" value="HEAT_2"/>
    <property type="match status" value="1"/>
</dbReference>
<protein>
    <recommendedName>
        <fullName evidence="3">ARM repeat superfamily protein</fullName>
    </recommendedName>
</protein>
<dbReference type="InterPro" id="IPR016024">
    <property type="entry name" value="ARM-type_fold"/>
</dbReference>
<organism evidence="1 2">
    <name type="scientific">Rotaria socialis</name>
    <dbReference type="NCBI Taxonomy" id="392032"/>
    <lineage>
        <taxon>Eukaryota</taxon>
        <taxon>Metazoa</taxon>
        <taxon>Spiralia</taxon>
        <taxon>Gnathifera</taxon>
        <taxon>Rotifera</taxon>
        <taxon>Eurotatoria</taxon>
        <taxon>Bdelloidea</taxon>
        <taxon>Philodinida</taxon>
        <taxon>Philodinidae</taxon>
        <taxon>Rotaria</taxon>
    </lineage>
</organism>
<dbReference type="Proteomes" id="UP000663848">
    <property type="component" value="Unassembled WGS sequence"/>
</dbReference>